<keyword evidence="1" id="KW-0812">Transmembrane</keyword>
<accession>A0A368GL78</accession>
<name>A0A368GL78_ANCCA</name>
<dbReference type="EMBL" id="JOJR01000110">
    <property type="protein sequence ID" value="RCN45126.1"/>
    <property type="molecule type" value="Genomic_DNA"/>
</dbReference>
<reference evidence="2 3" key="1">
    <citation type="submission" date="2014-10" db="EMBL/GenBank/DDBJ databases">
        <title>Draft genome of the hookworm Ancylostoma caninum.</title>
        <authorList>
            <person name="Mitreva M."/>
        </authorList>
    </citation>
    <scope>NUCLEOTIDE SEQUENCE [LARGE SCALE GENOMIC DNA]</scope>
    <source>
        <strain evidence="2 3">Baltimore</strain>
    </source>
</reference>
<evidence type="ECO:0000256" key="1">
    <source>
        <dbReference type="SAM" id="Phobius"/>
    </source>
</evidence>
<feature type="transmembrane region" description="Helical" evidence="1">
    <location>
        <begin position="44"/>
        <end position="64"/>
    </location>
</feature>
<organism evidence="2 3">
    <name type="scientific">Ancylostoma caninum</name>
    <name type="common">Dog hookworm</name>
    <dbReference type="NCBI Taxonomy" id="29170"/>
    <lineage>
        <taxon>Eukaryota</taxon>
        <taxon>Metazoa</taxon>
        <taxon>Ecdysozoa</taxon>
        <taxon>Nematoda</taxon>
        <taxon>Chromadorea</taxon>
        <taxon>Rhabditida</taxon>
        <taxon>Rhabditina</taxon>
        <taxon>Rhabditomorpha</taxon>
        <taxon>Strongyloidea</taxon>
        <taxon>Ancylostomatidae</taxon>
        <taxon>Ancylostomatinae</taxon>
        <taxon>Ancylostoma</taxon>
    </lineage>
</organism>
<evidence type="ECO:0000313" key="2">
    <source>
        <dbReference type="EMBL" id="RCN45126.1"/>
    </source>
</evidence>
<evidence type="ECO:0000313" key="3">
    <source>
        <dbReference type="Proteomes" id="UP000252519"/>
    </source>
</evidence>
<protein>
    <submittedName>
        <fullName evidence="2">Uncharacterized protein</fullName>
    </submittedName>
</protein>
<keyword evidence="3" id="KW-1185">Reference proteome</keyword>
<keyword evidence="1" id="KW-1133">Transmembrane helix</keyword>
<gene>
    <name evidence="2" type="ORF">ANCCAN_08880</name>
</gene>
<keyword evidence="1" id="KW-0472">Membrane</keyword>
<dbReference type="AlphaFoldDB" id="A0A368GL78"/>
<dbReference type="Proteomes" id="UP000252519">
    <property type="component" value="Unassembled WGS sequence"/>
</dbReference>
<comment type="caution">
    <text evidence="2">The sequence shown here is derived from an EMBL/GenBank/DDBJ whole genome shotgun (WGS) entry which is preliminary data.</text>
</comment>
<sequence length="93" mass="10740">MLLQVDLRLRPLLHKLSSTHEYDDRFTDNGQLWNDIEDNMTTRWSFAAAVLYALTVITSTGLLFRFALGCTEVTQNVAFLRVNDSQRSTRFGR</sequence>
<proteinExistence type="predicted"/>